<proteinExistence type="predicted"/>
<dbReference type="AlphaFoldDB" id="A0A426XVZ5"/>
<dbReference type="Proteomes" id="UP000287651">
    <property type="component" value="Unassembled WGS sequence"/>
</dbReference>
<accession>A0A426XVZ5</accession>
<organism evidence="1 2">
    <name type="scientific">Ensete ventricosum</name>
    <name type="common">Abyssinian banana</name>
    <name type="synonym">Musa ensete</name>
    <dbReference type="NCBI Taxonomy" id="4639"/>
    <lineage>
        <taxon>Eukaryota</taxon>
        <taxon>Viridiplantae</taxon>
        <taxon>Streptophyta</taxon>
        <taxon>Embryophyta</taxon>
        <taxon>Tracheophyta</taxon>
        <taxon>Spermatophyta</taxon>
        <taxon>Magnoliopsida</taxon>
        <taxon>Liliopsida</taxon>
        <taxon>Zingiberales</taxon>
        <taxon>Musaceae</taxon>
        <taxon>Ensete</taxon>
    </lineage>
</organism>
<comment type="caution">
    <text evidence="1">The sequence shown here is derived from an EMBL/GenBank/DDBJ whole genome shotgun (WGS) entry which is preliminary data.</text>
</comment>
<gene>
    <name evidence="1" type="ORF">B296_00046636</name>
</gene>
<reference evidence="1 2" key="1">
    <citation type="journal article" date="2014" name="Agronomy (Basel)">
        <title>A Draft Genome Sequence for Ensete ventricosum, the Drought-Tolerant Tree Against Hunger.</title>
        <authorList>
            <person name="Harrison J."/>
            <person name="Moore K.A."/>
            <person name="Paszkiewicz K."/>
            <person name="Jones T."/>
            <person name="Grant M."/>
            <person name="Ambacheew D."/>
            <person name="Muzemil S."/>
            <person name="Studholme D.J."/>
        </authorList>
    </citation>
    <scope>NUCLEOTIDE SEQUENCE [LARGE SCALE GENOMIC DNA]</scope>
</reference>
<protein>
    <submittedName>
        <fullName evidence="1">Uncharacterized protein</fullName>
    </submittedName>
</protein>
<name>A0A426XVZ5_ENSVE</name>
<dbReference type="EMBL" id="AMZH03017006">
    <property type="protein sequence ID" value="RRT43636.1"/>
    <property type="molecule type" value="Genomic_DNA"/>
</dbReference>
<evidence type="ECO:0000313" key="2">
    <source>
        <dbReference type="Proteomes" id="UP000287651"/>
    </source>
</evidence>
<evidence type="ECO:0000313" key="1">
    <source>
        <dbReference type="EMBL" id="RRT43636.1"/>
    </source>
</evidence>
<sequence>MAVQLCCVCNMVVLRSEERLHKHMWRQMSSRLQETYNRVASATFSQISDVHKLLNRKRQRECATVHSFCSQLSSGMEPHNNITATEHRDACCKTVGLKKEHRMQMGSMATRGPVHCIITTIATFQAPRPVSRVATATSHHYCAERRRHRTTLPIAAARR</sequence>